<sequence length="98" mass="10963">MRELRRRRENVKEIKRSGPAEKTQVSRSGANVQCGGLHLINYKELGTLLKDKIGLGIPLCIGPPPPPTGFSLWDCDTIRTFRSDIVVFIQCGLEPMEL</sequence>
<evidence type="ECO:0000256" key="1">
    <source>
        <dbReference type="SAM" id="MobiDB-lite"/>
    </source>
</evidence>
<feature type="region of interest" description="Disordered" evidence="1">
    <location>
        <begin position="1"/>
        <end position="27"/>
    </location>
</feature>
<dbReference type="EMBL" id="VIEB01000133">
    <property type="protein sequence ID" value="TQE04855.1"/>
    <property type="molecule type" value="Genomic_DNA"/>
</dbReference>
<evidence type="ECO:0000313" key="3">
    <source>
        <dbReference type="Proteomes" id="UP000315295"/>
    </source>
</evidence>
<feature type="compositionally biased region" description="Basic and acidic residues" evidence="1">
    <location>
        <begin position="10"/>
        <end position="19"/>
    </location>
</feature>
<dbReference type="Proteomes" id="UP000315295">
    <property type="component" value="Unassembled WGS sequence"/>
</dbReference>
<protein>
    <submittedName>
        <fullName evidence="2">Uncharacterized protein</fullName>
    </submittedName>
</protein>
<organism evidence="2 3">
    <name type="scientific">Malus baccata</name>
    <name type="common">Siberian crab apple</name>
    <name type="synonym">Pyrus baccata</name>
    <dbReference type="NCBI Taxonomy" id="106549"/>
    <lineage>
        <taxon>Eukaryota</taxon>
        <taxon>Viridiplantae</taxon>
        <taxon>Streptophyta</taxon>
        <taxon>Embryophyta</taxon>
        <taxon>Tracheophyta</taxon>
        <taxon>Spermatophyta</taxon>
        <taxon>Magnoliopsida</taxon>
        <taxon>eudicotyledons</taxon>
        <taxon>Gunneridae</taxon>
        <taxon>Pentapetalae</taxon>
        <taxon>rosids</taxon>
        <taxon>fabids</taxon>
        <taxon>Rosales</taxon>
        <taxon>Rosaceae</taxon>
        <taxon>Amygdaloideae</taxon>
        <taxon>Maleae</taxon>
        <taxon>Malus</taxon>
    </lineage>
</organism>
<proteinExistence type="predicted"/>
<keyword evidence="3" id="KW-1185">Reference proteome</keyword>
<evidence type="ECO:0000313" key="2">
    <source>
        <dbReference type="EMBL" id="TQE04855.1"/>
    </source>
</evidence>
<reference evidence="2 3" key="1">
    <citation type="journal article" date="2019" name="G3 (Bethesda)">
        <title>Sequencing of a Wild Apple (Malus baccata) Genome Unravels the Differences Between Cultivated and Wild Apple Species Regarding Disease Resistance and Cold Tolerance.</title>
        <authorList>
            <person name="Chen X."/>
        </authorList>
    </citation>
    <scope>NUCLEOTIDE SEQUENCE [LARGE SCALE GENOMIC DNA]</scope>
    <source>
        <strain evidence="3">cv. Shandingzi</strain>
        <tissue evidence="2">Leaves</tissue>
    </source>
</reference>
<name>A0A540N1F5_MALBA</name>
<gene>
    <name evidence="2" type="ORF">C1H46_009569</name>
</gene>
<accession>A0A540N1F5</accession>
<comment type="caution">
    <text evidence="2">The sequence shown here is derived from an EMBL/GenBank/DDBJ whole genome shotgun (WGS) entry which is preliminary data.</text>
</comment>
<dbReference type="AlphaFoldDB" id="A0A540N1F5"/>